<dbReference type="PANTHER" id="PTHR46911:SF1">
    <property type="entry name" value="2-ISOPROPYLMALATE SYNTHASE"/>
    <property type="match status" value="1"/>
</dbReference>
<evidence type="ECO:0000259" key="6">
    <source>
        <dbReference type="PROSITE" id="PS50991"/>
    </source>
</evidence>
<dbReference type="Gene3D" id="1.10.1220.20">
    <property type="match status" value="1"/>
</dbReference>
<name>A0ABZ3H7J7_9BACT</name>
<keyword evidence="8" id="KW-1185">Reference proteome</keyword>
<dbReference type="NCBIfam" id="NF002991">
    <property type="entry name" value="PRK03739.1"/>
    <property type="match status" value="1"/>
</dbReference>
<dbReference type="InterPro" id="IPR013785">
    <property type="entry name" value="Aldolase_TIM"/>
</dbReference>
<dbReference type="CDD" id="cd02440">
    <property type="entry name" value="AdoMet_MTases"/>
    <property type="match status" value="1"/>
</dbReference>
<dbReference type="GO" id="GO:0003852">
    <property type="term" value="F:2-isopropylmalate synthase activity"/>
    <property type="evidence" value="ECO:0007669"/>
    <property type="project" value="UniProtKB-EC"/>
</dbReference>
<dbReference type="SUPFAM" id="SSF51569">
    <property type="entry name" value="Aldolase"/>
    <property type="match status" value="1"/>
</dbReference>
<dbReference type="EC" id="2.3.3.13" evidence="3"/>
<dbReference type="InterPro" id="IPR000891">
    <property type="entry name" value="PYR_CT"/>
</dbReference>
<evidence type="ECO:0000256" key="5">
    <source>
        <dbReference type="RuleBase" id="RU003523"/>
    </source>
</evidence>
<comment type="catalytic activity">
    <reaction evidence="1">
        <text>3-methyl-2-oxobutanoate + acetyl-CoA + H2O = (2S)-2-isopropylmalate + CoA + H(+)</text>
        <dbReference type="Rhea" id="RHEA:21524"/>
        <dbReference type="ChEBI" id="CHEBI:1178"/>
        <dbReference type="ChEBI" id="CHEBI:11851"/>
        <dbReference type="ChEBI" id="CHEBI:15377"/>
        <dbReference type="ChEBI" id="CHEBI:15378"/>
        <dbReference type="ChEBI" id="CHEBI:57287"/>
        <dbReference type="ChEBI" id="CHEBI:57288"/>
        <dbReference type="EC" id="2.3.3.13"/>
    </reaction>
</comment>
<dbReference type="InterPro" id="IPR013216">
    <property type="entry name" value="Methyltransf_11"/>
</dbReference>
<dbReference type="PROSITE" id="PS00815">
    <property type="entry name" value="AIPM_HOMOCIT_SYNTH_1"/>
    <property type="match status" value="1"/>
</dbReference>
<reference evidence="7 8" key="1">
    <citation type="submission" date="2024-03" db="EMBL/GenBank/DDBJ databases">
        <title>Sulfurimonas sp. HSL3-1.</title>
        <authorList>
            <person name="Wang S."/>
        </authorList>
    </citation>
    <scope>NUCLEOTIDE SEQUENCE [LARGE SCALE GENOMIC DNA]</scope>
    <source>
        <strain evidence="7 8">HSL3-1</strain>
    </source>
</reference>
<protein>
    <recommendedName>
        <fullName evidence="3">2-isopropylmalate synthase</fullName>
        <ecNumber evidence="3">2.3.3.13</ecNumber>
    </recommendedName>
</protein>
<dbReference type="SUPFAM" id="SSF89000">
    <property type="entry name" value="post-HMGL domain-like"/>
    <property type="match status" value="1"/>
</dbReference>
<dbReference type="SUPFAM" id="SSF53335">
    <property type="entry name" value="S-adenosyl-L-methionine-dependent methyltransferases"/>
    <property type="match status" value="1"/>
</dbReference>
<dbReference type="Gene3D" id="3.40.50.150">
    <property type="entry name" value="Vaccinia Virus protein VP39"/>
    <property type="match status" value="1"/>
</dbReference>
<dbReference type="Proteomes" id="UP001447842">
    <property type="component" value="Chromosome"/>
</dbReference>
<dbReference type="InterPro" id="IPR029063">
    <property type="entry name" value="SAM-dependent_MTases_sf"/>
</dbReference>
<dbReference type="Pfam" id="PF08241">
    <property type="entry name" value="Methyltransf_11"/>
    <property type="match status" value="1"/>
</dbReference>
<feature type="domain" description="Pyruvate carboxyltransferase" evidence="6">
    <location>
        <begin position="27"/>
        <end position="300"/>
    </location>
</feature>
<dbReference type="PROSITE" id="PS00816">
    <property type="entry name" value="AIPM_HOMOCIT_SYNTH_2"/>
    <property type="match status" value="1"/>
</dbReference>
<dbReference type="EMBL" id="CP147920">
    <property type="protein sequence ID" value="XAU14284.1"/>
    <property type="molecule type" value="Genomic_DNA"/>
</dbReference>
<comment type="similarity">
    <text evidence="2">Belongs to the alpha-IPM synthase/homocitrate synthase family. LeuA type 2 subfamily.</text>
</comment>
<evidence type="ECO:0000256" key="3">
    <source>
        <dbReference type="ARBA" id="ARBA00012973"/>
    </source>
</evidence>
<dbReference type="Pfam" id="PF22615">
    <property type="entry name" value="IPMS_D2"/>
    <property type="match status" value="1"/>
</dbReference>
<keyword evidence="7" id="KW-0012">Acyltransferase</keyword>
<organism evidence="7 8">
    <name type="scientific">Sulfurimonas diazotrophicus</name>
    <dbReference type="NCBI Taxonomy" id="3131939"/>
    <lineage>
        <taxon>Bacteria</taxon>
        <taxon>Pseudomonadati</taxon>
        <taxon>Campylobacterota</taxon>
        <taxon>Epsilonproteobacteria</taxon>
        <taxon>Campylobacterales</taxon>
        <taxon>Sulfurimonadaceae</taxon>
        <taxon>Sulfurimonas</taxon>
    </lineage>
</organism>
<dbReference type="InterPro" id="IPR002034">
    <property type="entry name" value="AIPM/Hcit_synth_CS"/>
</dbReference>
<gene>
    <name evidence="7" type="ORF">WCY31_08440</name>
</gene>
<evidence type="ECO:0000313" key="8">
    <source>
        <dbReference type="Proteomes" id="UP001447842"/>
    </source>
</evidence>
<dbReference type="PROSITE" id="PS50991">
    <property type="entry name" value="PYR_CT"/>
    <property type="match status" value="1"/>
</dbReference>
<evidence type="ECO:0000256" key="2">
    <source>
        <dbReference type="ARBA" id="ARBA00009767"/>
    </source>
</evidence>
<dbReference type="PANTHER" id="PTHR46911">
    <property type="match status" value="1"/>
</dbReference>
<proteinExistence type="inferred from homology"/>
<dbReference type="InterPro" id="IPR054692">
    <property type="entry name" value="LeuA-like_post-cat"/>
</dbReference>
<dbReference type="Pfam" id="PF00682">
    <property type="entry name" value="HMGL-like"/>
    <property type="match status" value="1"/>
</dbReference>
<dbReference type="RefSeq" id="WP_345972041.1">
    <property type="nucleotide sequence ID" value="NZ_CP147920.1"/>
</dbReference>
<keyword evidence="4 5" id="KW-0808">Transferase</keyword>
<evidence type="ECO:0000313" key="7">
    <source>
        <dbReference type="EMBL" id="XAU14284.1"/>
    </source>
</evidence>
<dbReference type="Gene3D" id="3.20.20.70">
    <property type="entry name" value="Aldolase class I"/>
    <property type="match status" value="1"/>
</dbReference>
<sequence>MYTKYRPYPAVTMEKRAWADNTADVAPVWASTDLRDGNQALKNPMDIPRKVAYFQALVDFGFKEIEIAYPSASQTEFDFCRTLIEDGMIPDDVTVGVLVPAIERHIVRSFEALRGAKRIIFHLYNPTAANQRDVVFRRTEEAIIGLAVQGVAWVRREAERFGGEVVFEYSPESFSQTELPFALAVSNAVIDAWGPTPQSPMILNLPNTLEAGSPNIYADRIEWMGERIAQRESVVISVHPHNDRGCAVASAELAVLAGAQRVEGTMLGNGERAGNADLVTMAFNYYAQGVDPRLNVGKVDDVLSRITAIIGTEVAERHPYVGAMIYSAFSGTHQDAIKKGMEHRRANNTHTWEVPYLAIDPADIGRAYKDAVRINSQSGKGGVAYVLKACYGIEVPASEQTALADAVKKRSEARGGEIGADEVRAIYEQMAQRAEANSWNAAQYARHAGFVSALALPVVELLSPREGERILDLGCGEGSLAVEIQKRGADVVAVDLNADMVESARAKGIDAYVMSATRLPFERRFDAVFSNAVLHWVTEPRTAVRQIRRALKPGGRFVAEFGGHGNAAQVVEAMRMVFERHPEFGPFENPWYFPTGAEYRALLESEGFRVASAELIARPTPVDDIAHWLDLFANGIVAHLESAQLSCFKQEVRTRLEPTLYTASEGWHVDYVRLKVKAVKENL</sequence>
<accession>A0ABZ3H7J7</accession>
<evidence type="ECO:0000256" key="1">
    <source>
        <dbReference type="ARBA" id="ARBA00000064"/>
    </source>
</evidence>
<evidence type="ECO:0000256" key="4">
    <source>
        <dbReference type="ARBA" id="ARBA00022679"/>
    </source>
</evidence>